<dbReference type="Gene3D" id="3.40.190.290">
    <property type="match status" value="1"/>
</dbReference>
<evidence type="ECO:0000256" key="3">
    <source>
        <dbReference type="ARBA" id="ARBA00023125"/>
    </source>
</evidence>
<evidence type="ECO:0000259" key="5">
    <source>
        <dbReference type="PROSITE" id="PS50931"/>
    </source>
</evidence>
<dbReference type="InterPro" id="IPR036388">
    <property type="entry name" value="WH-like_DNA-bd_sf"/>
</dbReference>
<keyword evidence="3" id="KW-0238">DNA-binding</keyword>
<dbReference type="SUPFAM" id="SSF53850">
    <property type="entry name" value="Periplasmic binding protein-like II"/>
    <property type="match status" value="1"/>
</dbReference>
<protein>
    <submittedName>
        <fullName evidence="6">LysR family transcriptional regulator</fullName>
    </submittedName>
</protein>
<dbReference type="FunFam" id="1.10.10.10:FF:000001">
    <property type="entry name" value="LysR family transcriptional regulator"/>
    <property type="match status" value="1"/>
</dbReference>
<proteinExistence type="inferred from homology"/>
<dbReference type="Proteomes" id="UP000035444">
    <property type="component" value="Unassembled WGS sequence"/>
</dbReference>
<dbReference type="OrthoDB" id="9813056at2"/>
<name>A0A0H2MII9_9PROT</name>
<comment type="caution">
    <text evidence="6">The sequence shown here is derived from an EMBL/GenBank/DDBJ whole genome shotgun (WGS) entry which is preliminary data.</text>
</comment>
<organism evidence="6 7">
    <name type="scientific">Kiloniella spongiae</name>
    <dbReference type="NCBI Taxonomy" id="1489064"/>
    <lineage>
        <taxon>Bacteria</taxon>
        <taxon>Pseudomonadati</taxon>
        <taxon>Pseudomonadota</taxon>
        <taxon>Alphaproteobacteria</taxon>
        <taxon>Rhodospirillales</taxon>
        <taxon>Kiloniellaceae</taxon>
        <taxon>Kiloniella</taxon>
    </lineage>
</organism>
<dbReference type="InterPro" id="IPR005119">
    <property type="entry name" value="LysR_subst-bd"/>
</dbReference>
<dbReference type="PANTHER" id="PTHR30537">
    <property type="entry name" value="HTH-TYPE TRANSCRIPTIONAL REGULATOR"/>
    <property type="match status" value="1"/>
</dbReference>
<dbReference type="CDD" id="cd08422">
    <property type="entry name" value="PBP2_CrgA_like"/>
    <property type="match status" value="1"/>
</dbReference>
<keyword evidence="7" id="KW-1185">Reference proteome</keyword>
<keyword evidence="4" id="KW-0804">Transcription</keyword>
<dbReference type="InterPro" id="IPR000847">
    <property type="entry name" value="LysR_HTH_N"/>
</dbReference>
<dbReference type="GO" id="GO:0003677">
    <property type="term" value="F:DNA binding"/>
    <property type="evidence" value="ECO:0007669"/>
    <property type="project" value="UniProtKB-KW"/>
</dbReference>
<evidence type="ECO:0000256" key="4">
    <source>
        <dbReference type="ARBA" id="ARBA00023163"/>
    </source>
</evidence>
<dbReference type="Gene3D" id="1.10.10.10">
    <property type="entry name" value="Winged helix-like DNA-binding domain superfamily/Winged helix DNA-binding domain"/>
    <property type="match status" value="1"/>
</dbReference>
<dbReference type="PANTHER" id="PTHR30537:SF5">
    <property type="entry name" value="HTH-TYPE TRANSCRIPTIONAL ACTIVATOR TTDR-RELATED"/>
    <property type="match status" value="1"/>
</dbReference>
<gene>
    <name evidence="6" type="ORF">WH96_12735</name>
</gene>
<feature type="domain" description="HTH lysR-type" evidence="5">
    <location>
        <begin position="1"/>
        <end position="58"/>
    </location>
</feature>
<sequence length="310" mass="34570">MRLDDLRFFVRVATLANLSAAGREFGLSPSAASARLVTLEKNVGSQLMSRTTRSIALTEAGQIFKDHALAALKEIDSALCQLDEKAEEPSGSLRISCNMFFGRKHILPYLNEFRDLYPKITLEMSFSDRLVDLIAEGYDLAVRGAKLPDSSLRARKLAGNPRVLCASPEYIARKGEPKTPSDLNEHDFVGVSFMPYWYFEGPKGEISFDATSSIMGDSGDYAYDAALYGMGLTVKSVAHVWEDLRDGRLVELMTDYPVARSGEIWAVYPPGNFTPPKITAFIDFLRGKYGSPPYWETDYRIGDLLNKYDI</sequence>
<evidence type="ECO:0000313" key="6">
    <source>
        <dbReference type="EMBL" id="KLN60557.1"/>
    </source>
</evidence>
<dbReference type="STRING" id="1489064.WH96_12735"/>
<reference evidence="6 7" key="1">
    <citation type="submission" date="2015-03" db="EMBL/GenBank/DDBJ databases">
        <title>Genome Sequence of Kiloniella spongiae MEBiC09566, isolated from a marine sponge.</title>
        <authorList>
            <person name="Shao Z."/>
            <person name="Wang L."/>
            <person name="Li X."/>
        </authorList>
    </citation>
    <scope>NUCLEOTIDE SEQUENCE [LARGE SCALE GENOMIC DNA]</scope>
    <source>
        <strain evidence="6 7">MEBiC09566</strain>
    </source>
</reference>
<dbReference type="AlphaFoldDB" id="A0A0H2MII9"/>
<comment type="similarity">
    <text evidence="1">Belongs to the LysR transcriptional regulatory family.</text>
</comment>
<dbReference type="Pfam" id="PF03466">
    <property type="entry name" value="LysR_substrate"/>
    <property type="match status" value="1"/>
</dbReference>
<dbReference type="GO" id="GO:0003700">
    <property type="term" value="F:DNA-binding transcription factor activity"/>
    <property type="evidence" value="ECO:0007669"/>
    <property type="project" value="InterPro"/>
</dbReference>
<dbReference type="PROSITE" id="PS50931">
    <property type="entry name" value="HTH_LYSR"/>
    <property type="match status" value="1"/>
</dbReference>
<dbReference type="Pfam" id="PF00126">
    <property type="entry name" value="HTH_1"/>
    <property type="match status" value="1"/>
</dbReference>
<dbReference type="InterPro" id="IPR036390">
    <property type="entry name" value="WH_DNA-bd_sf"/>
</dbReference>
<dbReference type="InterPro" id="IPR058163">
    <property type="entry name" value="LysR-type_TF_proteobact-type"/>
</dbReference>
<dbReference type="EMBL" id="LAQL01000007">
    <property type="protein sequence ID" value="KLN60557.1"/>
    <property type="molecule type" value="Genomic_DNA"/>
</dbReference>
<dbReference type="RefSeq" id="WP_047764524.1">
    <property type="nucleotide sequence ID" value="NZ_LAQL01000007.1"/>
</dbReference>
<dbReference type="PATRIC" id="fig|1489064.4.peg.3871"/>
<accession>A0A0H2MII9</accession>
<dbReference type="SUPFAM" id="SSF46785">
    <property type="entry name" value="Winged helix' DNA-binding domain"/>
    <property type="match status" value="1"/>
</dbReference>
<evidence type="ECO:0000313" key="7">
    <source>
        <dbReference type="Proteomes" id="UP000035444"/>
    </source>
</evidence>
<keyword evidence="2" id="KW-0805">Transcription regulation</keyword>
<evidence type="ECO:0000256" key="1">
    <source>
        <dbReference type="ARBA" id="ARBA00009437"/>
    </source>
</evidence>
<evidence type="ECO:0000256" key="2">
    <source>
        <dbReference type="ARBA" id="ARBA00023015"/>
    </source>
</evidence>